<organism evidence="10 11">
    <name type="scientific">Phaeodactylibacter xiamenensis</name>
    <dbReference type="NCBI Taxonomy" id="1524460"/>
    <lineage>
        <taxon>Bacteria</taxon>
        <taxon>Pseudomonadati</taxon>
        <taxon>Bacteroidota</taxon>
        <taxon>Saprospiria</taxon>
        <taxon>Saprospirales</taxon>
        <taxon>Haliscomenobacteraceae</taxon>
        <taxon>Phaeodactylibacter</taxon>
    </lineage>
</organism>
<name>A0A098S6H8_9BACT</name>
<feature type="transmembrane region" description="Helical" evidence="8">
    <location>
        <begin position="69"/>
        <end position="89"/>
    </location>
</feature>
<dbReference type="EMBL" id="JPOS01000034">
    <property type="protein sequence ID" value="KGE87701.1"/>
    <property type="molecule type" value="Genomic_DNA"/>
</dbReference>
<evidence type="ECO:0000313" key="10">
    <source>
        <dbReference type="EMBL" id="KGE87701.1"/>
    </source>
</evidence>
<keyword evidence="3 8" id="KW-0812">Transmembrane</keyword>
<comment type="subcellular location">
    <subcellularLocation>
        <location evidence="1">Membrane</location>
        <topology evidence="1">Multi-pass membrane protein</topology>
    </subcellularLocation>
</comment>
<evidence type="ECO:0000256" key="2">
    <source>
        <dbReference type="ARBA" id="ARBA00004829"/>
    </source>
</evidence>
<keyword evidence="11" id="KW-1185">Reference proteome</keyword>
<dbReference type="GO" id="GO:0045436">
    <property type="term" value="F:lycopene beta cyclase activity"/>
    <property type="evidence" value="ECO:0007669"/>
    <property type="project" value="UniProtKB-ARBA"/>
</dbReference>
<evidence type="ECO:0000259" key="9">
    <source>
        <dbReference type="Pfam" id="PF18916"/>
    </source>
</evidence>
<evidence type="ECO:0000256" key="4">
    <source>
        <dbReference type="ARBA" id="ARBA00022746"/>
    </source>
</evidence>
<dbReference type="GO" id="GO:0016117">
    <property type="term" value="P:carotenoid biosynthetic process"/>
    <property type="evidence" value="ECO:0007669"/>
    <property type="project" value="UniProtKB-KW"/>
</dbReference>
<evidence type="ECO:0000256" key="8">
    <source>
        <dbReference type="SAM" id="Phobius"/>
    </source>
</evidence>
<keyword evidence="4" id="KW-0125">Carotenoid biosynthesis</keyword>
<gene>
    <name evidence="10" type="ORF">IX84_14330</name>
</gene>
<comment type="pathway">
    <text evidence="2">Carotenoid biosynthesis.</text>
</comment>
<evidence type="ECO:0000256" key="3">
    <source>
        <dbReference type="ARBA" id="ARBA00022692"/>
    </source>
</evidence>
<reference evidence="10 11" key="1">
    <citation type="journal article" date="2014" name="Int. J. Syst. Evol. Microbiol.">
        <title>Phaeodactylibacter xiamenensis gen. nov., sp. nov., a member of the family Saprospiraceae isolated from the marine alga Phaeodactylum tricornutum.</title>
        <authorList>
            <person name="Chen Z.Jr."/>
            <person name="Lei X."/>
            <person name="Lai Q."/>
            <person name="Li Y."/>
            <person name="Zhang B."/>
            <person name="Zhang J."/>
            <person name="Zhang H."/>
            <person name="Yang L."/>
            <person name="Zheng W."/>
            <person name="Tian Y."/>
            <person name="Yu Z."/>
            <person name="Xu H.Jr."/>
            <person name="Zheng T."/>
        </authorList>
    </citation>
    <scope>NUCLEOTIDE SEQUENCE [LARGE SCALE GENOMIC DNA]</scope>
    <source>
        <strain evidence="10 11">KD52</strain>
    </source>
</reference>
<feature type="transmembrane region" description="Helical" evidence="8">
    <location>
        <begin position="101"/>
        <end position="118"/>
    </location>
</feature>
<feature type="transmembrane region" description="Helical" evidence="8">
    <location>
        <begin position="153"/>
        <end position="172"/>
    </location>
</feature>
<evidence type="ECO:0000313" key="11">
    <source>
        <dbReference type="Proteomes" id="UP000029736"/>
    </source>
</evidence>
<dbReference type="GO" id="GO:0016872">
    <property type="term" value="F:intramolecular lyase activity"/>
    <property type="evidence" value="ECO:0007669"/>
    <property type="project" value="InterPro"/>
</dbReference>
<feature type="transmembrane region" description="Helical" evidence="8">
    <location>
        <begin position="25"/>
        <end position="49"/>
    </location>
</feature>
<dbReference type="InterPro" id="IPR017825">
    <property type="entry name" value="Lycopene_cyclase_dom"/>
</dbReference>
<evidence type="ECO:0000256" key="1">
    <source>
        <dbReference type="ARBA" id="ARBA00004141"/>
    </source>
</evidence>
<dbReference type="Proteomes" id="UP000029736">
    <property type="component" value="Unassembled WGS sequence"/>
</dbReference>
<feature type="domain" description="Lycopene cyclase" evidence="9">
    <location>
        <begin position="2"/>
        <end position="86"/>
    </location>
</feature>
<evidence type="ECO:0000256" key="5">
    <source>
        <dbReference type="ARBA" id="ARBA00022989"/>
    </source>
</evidence>
<accession>A0A098S6H8</accession>
<keyword evidence="6 8" id="KW-0472">Membrane</keyword>
<dbReference type="AlphaFoldDB" id="A0A098S6H8"/>
<sequence>MFTFVPVFLLSFDKNVHYYRKWKPLIPAIVIVGGLFIAWDVFFTAQGVWNFNERYFANIRFLHLPVEEWLFFFTVPFACVFIYECLNFYIKKDLLARAESWLTPLMGFGFLLTGLLYWGHLYTTTTFLLTGGFILYHWLFLDGTYRSRFYLSYLVALIPFLIVNGVLTGGYTEQPVVIYNPEEYLGIRITSVPLDDSVYGFLLMFGVVTLFERWR</sequence>
<dbReference type="Pfam" id="PF18916">
    <property type="entry name" value="Lycopene_cyc"/>
    <property type="match status" value="2"/>
</dbReference>
<dbReference type="NCBIfam" id="TIGR03462">
    <property type="entry name" value="CarR_dom_SF"/>
    <property type="match status" value="2"/>
</dbReference>
<feature type="transmembrane region" description="Helical" evidence="8">
    <location>
        <begin position="192"/>
        <end position="211"/>
    </location>
</feature>
<dbReference type="STRING" id="1524460.IX84_14330"/>
<evidence type="ECO:0000256" key="7">
    <source>
        <dbReference type="ARBA" id="ARBA00023235"/>
    </source>
</evidence>
<feature type="domain" description="Lycopene cyclase" evidence="9">
    <location>
        <begin position="120"/>
        <end position="213"/>
    </location>
</feature>
<evidence type="ECO:0000256" key="6">
    <source>
        <dbReference type="ARBA" id="ARBA00023136"/>
    </source>
</evidence>
<keyword evidence="5 8" id="KW-1133">Transmembrane helix</keyword>
<feature type="transmembrane region" description="Helical" evidence="8">
    <location>
        <begin position="124"/>
        <end position="141"/>
    </location>
</feature>
<comment type="caution">
    <text evidence="10">The sequence shown here is derived from an EMBL/GenBank/DDBJ whole genome shotgun (WGS) entry which is preliminary data.</text>
</comment>
<protein>
    <recommendedName>
        <fullName evidence="9">Lycopene cyclase domain-containing protein</fullName>
    </recommendedName>
</protein>
<proteinExistence type="predicted"/>
<dbReference type="GO" id="GO:0016020">
    <property type="term" value="C:membrane"/>
    <property type="evidence" value="ECO:0007669"/>
    <property type="project" value="UniProtKB-SubCell"/>
</dbReference>
<keyword evidence="7" id="KW-0413">Isomerase</keyword>